<evidence type="ECO:0000256" key="2">
    <source>
        <dbReference type="SAM" id="Coils"/>
    </source>
</evidence>
<dbReference type="GO" id="GO:0008270">
    <property type="term" value="F:zinc ion binding"/>
    <property type="evidence" value="ECO:0007669"/>
    <property type="project" value="UniProtKB-KW"/>
</dbReference>
<reference evidence="5 6" key="1">
    <citation type="journal article" date="2018" name="Cell">
        <title>The Chara Genome: Secondary Complexity and Implications for Plant Terrestrialization.</title>
        <authorList>
            <person name="Nishiyama T."/>
            <person name="Sakayama H."/>
            <person name="Vries J.D."/>
            <person name="Buschmann H."/>
            <person name="Saint-Marcoux D."/>
            <person name="Ullrich K.K."/>
            <person name="Haas F.B."/>
            <person name="Vanderstraeten L."/>
            <person name="Becker D."/>
            <person name="Lang D."/>
            <person name="Vosolsobe S."/>
            <person name="Rombauts S."/>
            <person name="Wilhelmsson P.K.I."/>
            <person name="Janitza P."/>
            <person name="Kern R."/>
            <person name="Heyl A."/>
            <person name="Rumpler F."/>
            <person name="Villalobos L.I.A.C."/>
            <person name="Clay J.M."/>
            <person name="Skokan R."/>
            <person name="Toyoda A."/>
            <person name="Suzuki Y."/>
            <person name="Kagoshima H."/>
            <person name="Schijlen E."/>
            <person name="Tajeshwar N."/>
            <person name="Catarino B."/>
            <person name="Hetherington A.J."/>
            <person name="Saltykova A."/>
            <person name="Bonnot C."/>
            <person name="Breuninger H."/>
            <person name="Symeonidi A."/>
            <person name="Radhakrishnan G.V."/>
            <person name="Van Nieuwerburgh F."/>
            <person name="Deforce D."/>
            <person name="Chang C."/>
            <person name="Karol K.G."/>
            <person name="Hedrich R."/>
            <person name="Ulvskov P."/>
            <person name="Glockner G."/>
            <person name="Delwiche C.F."/>
            <person name="Petrasek J."/>
            <person name="Van de Peer Y."/>
            <person name="Friml J."/>
            <person name="Beilby M."/>
            <person name="Dolan L."/>
            <person name="Kohara Y."/>
            <person name="Sugano S."/>
            <person name="Fujiyama A."/>
            <person name="Delaux P.-M."/>
            <person name="Quint M."/>
            <person name="TheiBen G."/>
            <person name="Hagemann M."/>
            <person name="Harholt J."/>
            <person name="Dunand C."/>
            <person name="Zachgo S."/>
            <person name="Langdale J."/>
            <person name="Maumus F."/>
            <person name="Straeten D.V.D."/>
            <person name="Gould S.B."/>
            <person name="Rensing S.A."/>
        </authorList>
    </citation>
    <scope>NUCLEOTIDE SEQUENCE [LARGE SCALE GENOMIC DNA]</scope>
    <source>
        <strain evidence="5 6">S276</strain>
    </source>
</reference>
<comment type="caution">
    <text evidence="5">The sequence shown here is derived from an EMBL/GenBank/DDBJ whole genome shotgun (WGS) entry which is preliminary data.</text>
</comment>
<dbReference type="PROSITE" id="PS50158">
    <property type="entry name" value="ZF_CCHC"/>
    <property type="match status" value="1"/>
</dbReference>
<dbReference type="Pfam" id="PF00098">
    <property type="entry name" value="zf-CCHC"/>
    <property type="match status" value="1"/>
</dbReference>
<feature type="coiled-coil region" evidence="2">
    <location>
        <begin position="338"/>
        <end position="365"/>
    </location>
</feature>
<feature type="domain" description="CCHC-type" evidence="4">
    <location>
        <begin position="3"/>
        <end position="17"/>
    </location>
</feature>
<gene>
    <name evidence="5" type="ORF">CBR_g29260</name>
</gene>
<evidence type="ECO:0000256" key="3">
    <source>
        <dbReference type="SAM" id="MobiDB-lite"/>
    </source>
</evidence>
<feature type="compositionally biased region" description="Polar residues" evidence="3">
    <location>
        <begin position="294"/>
        <end position="315"/>
    </location>
</feature>
<dbReference type="Proteomes" id="UP000265515">
    <property type="component" value="Unassembled WGS sequence"/>
</dbReference>
<dbReference type="InterPro" id="IPR001878">
    <property type="entry name" value="Znf_CCHC"/>
</dbReference>
<accession>A0A388LA69</accession>
<dbReference type="EMBL" id="BFEA01000314">
    <property type="protein sequence ID" value="GBG79209.1"/>
    <property type="molecule type" value="Genomic_DNA"/>
</dbReference>
<dbReference type="Gramene" id="GBG79209">
    <property type="protein sequence ID" value="GBG79209"/>
    <property type="gene ID" value="CBR_g29260"/>
</dbReference>
<sequence length="509" mass="57066">MTCYNCGLHGHFSQECPHPRRNVATGANTVPLANTTPLLALPSSTTSAVAQTPASVTTGGTFQTQPAAQHFGTAPKPNWWRQNQNMLEDMYGFYKELKSKAQMDQEKLVEERKEKEAQEELERKKKERAELAADVGAKIDQRLAFVCDALLNRTGEVGRIDGASTSKGSQADEAARLQKEVTELWAKLFSEKPSTDESSELDRLRKEIEELKKLAFSKLSIDPVESEIKRLKEDIEILKRSKETTSDKSDLEKQLEELREHVKKLRKEKELSEEEAQQWRGEALRPGNKRDSIAISTPQSESQGRSKSRSVTSPNDLEKLREQFQRLREMQQLSFVEVKLLKEKRAEAEARRMAAEKEAGLLREQVDLLKSPQLGGTNLRNRLEQVAVGSTQGKKKGLVGRPCASTSKAAAVNDRHVFLAEEKKRLRALKKGGLVPLCTDEGILYRTVEQAVEEIAELRANRMFGEPHKGYGTRSKVGDEQEEHNAGKGKEQVTDEPETLVEVIPSDSA</sequence>
<dbReference type="AlphaFoldDB" id="A0A388LA69"/>
<protein>
    <recommendedName>
        <fullName evidence="4">CCHC-type domain-containing protein</fullName>
    </recommendedName>
</protein>
<proteinExistence type="predicted"/>
<evidence type="ECO:0000313" key="6">
    <source>
        <dbReference type="Proteomes" id="UP000265515"/>
    </source>
</evidence>
<feature type="compositionally biased region" description="Basic and acidic residues" evidence="3">
    <location>
        <begin position="476"/>
        <end position="493"/>
    </location>
</feature>
<feature type="coiled-coil region" evidence="2">
    <location>
        <begin position="94"/>
        <end position="134"/>
    </location>
</feature>
<keyword evidence="2" id="KW-0175">Coiled coil</keyword>
<keyword evidence="6" id="KW-1185">Reference proteome</keyword>
<keyword evidence="1" id="KW-0479">Metal-binding</keyword>
<keyword evidence="1" id="KW-0862">Zinc</keyword>
<feature type="region of interest" description="Disordered" evidence="3">
    <location>
        <begin position="465"/>
        <end position="509"/>
    </location>
</feature>
<name>A0A388LA69_CHABU</name>
<dbReference type="SMART" id="SM00343">
    <property type="entry name" value="ZnF_C2HC"/>
    <property type="match status" value="1"/>
</dbReference>
<organism evidence="5 6">
    <name type="scientific">Chara braunii</name>
    <name type="common">Braun's stonewort</name>
    <dbReference type="NCBI Taxonomy" id="69332"/>
    <lineage>
        <taxon>Eukaryota</taxon>
        <taxon>Viridiplantae</taxon>
        <taxon>Streptophyta</taxon>
        <taxon>Charophyceae</taxon>
        <taxon>Charales</taxon>
        <taxon>Characeae</taxon>
        <taxon>Chara</taxon>
    </lineage>
</organism>
<dbReference type="GO" id="GO:0003676">
    <property type="term" value="F:nucleic acid binding"/>
    <property type="evidence" value="ECO:0007669"/>
    <property type="project" value="InterPro"/>
</dbReference>
<dbReference type="SUPFAM" id="SSF57756">
    <property type="entry name" value="Retrovirus zinc finger-like domains"/>
    <property type="match status" value="1"/>
</dbReference>
<dbReference type="InterPro" id="IPR036875">
    <property type="entry name" value="Znf_CCHC_sf"/>
</dbReference>
<keyword evidence="1" id="KW-0863">Zinc-finger</keyword>
<evidence type="ECO:0000259" key="4">
    <source>
        <dbReference type="PROSITE" id="PS50158"/>
    </source>
</evidence>
<evidence type="ECO:0000256" key="1">
    <source>
        <dbReference type="PROSITE-ProRule" id="PRU00047"/>
    </source>
</evidence>
<dbReference type="Gene3D" id="4.10.60.10">
    <property type="entry name" value="Zinc finger, CCHC-type"/>
    <property type="match status" value="1"/>
</dbReference>
<feature type="region of interest" description="Disordered" evidence="3">
    <location>
        <begin position="264"/>
        <end position="317"/>
    </location>
</feature>
<evidence type="ECO:0000313" key="5">
    <source>
        <dbReference type="EMBL" id="GBG79209.1"/>
    </source>
</evidence>